<organism evidence="8 9">
    <name type="scientific">Candidatus Wildermuthbacteria bacterium RIFCSPHIGHO2_01_FULL_49_22b</name>
    <dbReference type="NCBI Taxonomy" id="1802448"/>
    <lineage>
        <taxon>Bacteria</taxon>
        <taxon>Candidatus Wildermuthiibacteriota</taxon>
    </lineage>
</organism>
<keyword evidence="5" id="KW-0131">Cell cycle</keyword>
<evidence type="ECO:0000313" key="9">
    <source>
        <dbReference type="Proteomes" id="UP000178065"/>
    </source>
</evidence>
<dbReference type="Pfam" id="PF08478">
    <property type="entry name" value="POTRA_1"/>
    <property type="match status" value="1"/>
</dbReference>
<keyword evidence="1" id="KW-1003">Cell membrane</keyword>
<name>A0A1G2QVT2_9BACT</name>
<gene>
    <name evidence="8" type="ORF">A2672_00900</name>
</gene>
<evidence type="ECO:0000259" key="7">
    <source>
        <dbReference type="Pfam" id="PF08478"/>
    </source>
</evidence>
<evidence type="ECO:0000313" key="8">
    <source>
        <dbReference type="EMBL" id="OHA64725.1"/>
    </source>
</evidence>
<evidence type="ECO:0000256" key="1">
    <source>
        <dbReference type="ARBA" id="ARBA00022475"/>
    </source>
</evidence>
<keyword evidence="3 6" id="KW-0812">Transmembrane</keyword>
<keyword evidence="4 6" id="KW-1133">Transmembrane helix</keyword>
<evidence type="ECO:0000256" key="5">
    <source>
        <dbReference type="ARBA" id="ARBA00023306"/>
    </source>
</evidence>
<feature type="domain" description="POTRA" evidence="7">
    <location>
        <begin position="46"/>
        <end position="122"/>
    </location>
</feature>
<keyword evidence="2" id="KW-0132">Cell division</keyword>
<evidence type="ECO:0000256" key="2">
    <source>
        <dbReference type="ARBA" id="ARBA00022618"/>
    </source>
</evidence>
<dbReference type="EMBL" id="MHTT01000029">
    <property type="protein sequence ID" value="OHA64725.1"/>
    <property type="molecule type" value="Genomic_DNA"/>
</dbReference>
<reference evidence="8 9" key="1">
    <citation type="journal article" date="2016" name="Nat. Commun.">
        <title>Thousands of microbial genomes shed light on interconnected biogeochemical processes in an aquifer system.</title>
        <authorList>
            <person name="Anantharaman K."/>
            <person name="Brown C.T."/>
            <person name="Hug L.A."/>
            <person name="Sharon I."/>
            <person name="Castelle C.J."/>
            <person name="Probst A.J."/>
            <person name="Thomas B.C."/>
            <person name="Singh A."/>
            <person name="Wilkins M.J."/>
            <person name="Karaoz U."/>
            <person name="Brodie E.L."/>
            <person name="Williams K.H."/>
            <person name="Hubbard S.S."/>
            <person name="Banfield J.F."/>
        </authorList>
    </citation>
    <scope>NUCLEOTIDE SEQUENCE [LARGE SCALE GENOMIC DNA]</scope>
</reference>
<dbReference type="Gene3D" id="3.10.20.310">
    <property type="entry name" value="membrane protein fhac"/>
    <property type="match status" value="1"/>
</dbReference>
<evidence type="ECO:0000256" key="3">
    <source>
        <dbReference type="ARBA" id="ARBA00022692"/>
    </source>
</evidence>
<accession>A0A1G2QVT2</accession>
<comment type="caution">
    <text evidence="8">The sequence shown here is derived from an EMBL/GenBank/DDBJ whole genome shotgun (WGS) entry which is preliminary data.</text>
</comment>
<dbReference type="AlphaFoldDB" id="A0A1G2QVT2"/>
<dbReference type="STRING" id="1802448.A2672_00900"/>
<keyword evidence="6" id="KW-0472">Membrane</keyword>
<dbReference type="InterPro" id="IPR013685">
    <property type="entry name" value="POTRA_FtsQ_type"/>
</dbReference>
<sequence length="270" mass="30963">MRKLLRFKRKKKRASFLKRRLFWYAAGLLFLLTFLFWAVMFSSWLEIREVKVQGTNEVAKERIAAVVKESFWRDFFGVPQNSILLANLPKLQAELRERFPAFSLVSLRRSLPHALVVEVVERQQVGTWCARAQAGEDSPCFAVDRAGIPFAEAEQDAFFAVFSSWGTAALGEELLDPSLLSLLLGFQEKFEKAGEPAGFSVSAFEIGSQGQVEARTAEGWKILLDLAESMEWQETKLELVLRQKIPPERREELEYIDVRFGDQAYLKYLD</sequence>
<protein>
    <recommendedName>
        <fullName evidence="7">POTRA domain-containing protein</fullName>
    </recommendedName>
</protein>
<evidence type="ECO:0000256" key="6">
    <source>
        <dbReference type="SAM" id="Phobius"/>
    </source>
</evidence>
<feature type="transmembrane region" description="Helical" evidence="6">
    <location>
        <begin position="21"/>
        <end position="45"/>
    </location>
</feature>
<proteinExistence type="predicted"/>
<evidence type="ECO:0000256" key="4">
    <source>
        <dbReference type="ARBA" id="ARBA00022989"/>
    </source>
</evidence>
<dbReference type="Proteomes" id="UP000178065">
    <property type="component" value="Unassembled WGS sequence"/>
</dbReference>